<dbReference type="Proteomes" id="UP001164693">
    <property type="component" value="Chromosome"/>
</dbReference>
<gene>
    <name evidence="2" type="ORF">M6B22_17995</name>
</gene>
<evidence type="ECO:0000259" key="1">
    <source>
        <dbReference type="Pfam" id="PF11716"/>
    </source>
</evidence>
<keyword evidence="3" id="KW-1185">Reference proteome</keyword>
<dbReference type="InterPro" id="IPR017520">
    <property type="entry name" value="CHP03086"/>
</dbReference>
<reference evidence="2" key="1">
    <citation type="submission" date="2022-05" db="EMBL/GenBank/DDBJ databases">
        <title>Jatrophihabitans sp. SB3-54 whole genome sequence.</title>
        <authorList>
            <person name="Suh M.K."/>
            <person name="Eom M.K."/>
            <person name="Kim J.S."/>
            <person name="Kim H.S."/>
            <person name="Do H.E."/>
            <person name="Shin Y.K."/>
            <person name="Lee J.-S."/>
        </authorList>
    </citation>
    <scope>NUCLEOTIDE SEQUENCE</scope>
    <source>
        <strain evidence="2">SB3-54</strain>
    </source>
</reference>
<organism evidence="2 3">
    <name type="scientific">Jatrophihabitans cynanchi</name>
    <dbReference type="NCBI Taxonomy" id="2944128"/>
    <lineage>
        <taxon>Bacteria</taxon>
        <taxon>Bacillati</taxon>
        <taxon>Actinomycetota</taxon>
        <taxon>Actinomycetes</taxon>
        <taxon>Jatrophihabitantales</taxon>
        <taxon>Jatrophihabitantaceae</taxon>
        <taxon>Jatrophihabitans</taxon>
    </lineage>
</organism>
<dbReference type="NCBIfam" id="TIGR03083">
    <property type="entry name" value="maleylpyruvate isomerase family mycothiol-dependent enzyme"/>
    <property type="match status" value="1"/>
</dbReference>
<dbReference type="InterPro" id="IPR034660">
    <property type="entry name" value="DinB/YfiT-like"/>
</dbReference>
<accession>A0ABY7JV25</accession>
<dbReference type="RefSeq" id="WP_269442942.1">
    <property type="nucleotide sequence ID" value="NZ_CP097463.1"/>
</dbReference>
<evidence type="ECO:0000313" key="2">
    <source>
        <dbReference type="EMBL" id="WAX56409.1"/>
    </source>
</evidence>
<dbReference type="Pfam" id="PF11716">
    <property type="entry name" value="MDMPI_N"/>
    <property type="match status" value="1"/>
</dbReference>
<feature type="domain" description="Mycothiol-dependent maleylpyruvate isomerase metal-binding" evidence="1">
    <location>
        <begin position="9"/>
        <end position="137"/>
    </location>
</feature>
<dbReference type="InterPro" id="IPR024344">
    <property type="entry name" value="MDMPI_metal-binding"/>
</dbReference>
<dbReference type="NCBIfam" id="TIGR03086">
    <property type="entry name" value="TIGR03086 family metal-binding protein"/>
    <property type="match status" value="1"/>
</dbReference>
<dbReference type="EMBL" id="CP097463">
    <property type="protein sequence ID" value="WAX56409.1"/>
    <property type="molecule type" value="Genomic_DNA"/>
</dbReference>
<protein>
    <submittedName>
        <fullName evidence="2">TIGR03086 family metal-binding protein</fullName>
    </submittedName>
</protein>
<dbReference type="InterPro" id="IPR017517">
    <property type="entry name" value="Maleyloyr_isom"/>
</dbReference>
<name>A0ABY7JV25_9ACTN</name>
<proteinExistence type="predicted"/>
<dbReference type="SUPFAM" id="SSF109854">
    <property type="entry name" value="DinB/YfiT-like putative metalloenzymes"/>
    <property type="match status" value="1"/>
</dbReference>
<evidence type="ECO:0000313" key="3">
    <source>
        <dbReference type="Proteomes" id="UP001164693"/>
    </source>
</evidence>
<dbReference type="Gene3D" id="1.20.120.450">
    <property type="entry name" value="dinb family like domain"/>
    <property type="match status" value="1"/>
</dbReference>
<sequence>MSELLDQHRHVLTRSVEVVAQMRPGQLDVATPCAGWALSDLLAHMIGQHYGFAAAAAAAATAAAVPDVGEFAPRAIGADAVAEYTASVESVLAAFASPGVLDRTMYLPEIRGGMTFAAPAAIGFHLIDYVVHSWDVARSLGVPVAFDDEALTTALQIARAVPEESKSDTPGAAFAPGVDTRSDATLDRIVALLGRDPQWAP</sequence>